<feature type="region of interest" description="Disordered" evidence="6">
    <location>
        <begin position="729"/>
        <end position="799"/>
    </location>
</feature>
<feature type="compositionally biased region" description="Basic and acidic residues" evidence="6">
    <location>
        <begin position="176"/>
        <end position="256"/>
    </location>
</feature>
<feature type="compositionally biased region" description="Basic and acidic residues" evidence="6">
    <location>
        <begin position="323"/>
        <end position="354"/>
    </location>
</feature>
<dbReference type="Gene3D" id="2.30.29.30">
    <property type="entry name" value="Pleckstrin-homology domain (PH domain)/Phosphotyrosine-binding domain (PTB)"/>
    <property type="match status" value="1"/>
</dbReference>
<feature type="domain" description="FERM" evidence="8">
    <location>
        <begin position="369"/>
        <end position="650"/>
    </location>
</feature>
<keyword evidence="10" id="KW-1185">Reference proteome</keyword>
<dbReference type="InterPro" id="IPR019747">
    <property type="entry name" value="FERM_CS"/>
</dbReference>
<evidence type="ECO:0000256" key="4">
    <source>
        <dbReference type="ARBA" id="ARBA00023203"/>
    </source>
</evidence>
<evidence type="ECO:0000256" key="7">
    <source>
        <dbReference type="SAM" id="Phobius"/>
    </source>
</evidence>
<evidence type="ECO:0000259" key="8">
    <source>
        <dbReference type="PROSITE" id="PS50057"/>
    </source>
</evidence>
<dbReference type="GO" id="GO:0005886">
    <property type="term" value="C:plasma membrane"/>
    <property type="evidence" value="ECO:0007669"/>
    <property type="project" value="TreeGrafter"/>
</dbReference>
<dbReference type="Proteomes" id="UP000694388">
    <property type="component" value="Unplaced"/>
</dbReference>
<dbReference type="FunFam" id="3.10.20.90:FF:000002">
    <property type="entry name" value="Erythrocyte protein band 4.1-like 3"/>
    <property type="match status" value="1"/>
</dbReference>
<dbReference type="SUPFAM" id="SSF50729">
    <property type="entry name" value="PH domain-like"/>
    <property type="match status" value="1"/>
</dbReference>
<dbReference type="SUPFAM" id="SSF54236">
    <property type="entry name" value="Ubiquitin-like"/>
    <property type="match status" value="1"/>
</dbReference>
<dbReference type="CDD" id="cd14473">
    <property type="entry name" value="FERM_B-lobe"/>
    <property type="match status" value="1"/>
</dbReference>
<organism evidence="9 10">
    <name type="scientific">Eptatretus burgeri</name>
    <name type="common">Inshore hagfish</name>
    <dbReference type="NCBI Taxonomy" id="7764"/>
    <lineage>
        <taxon>Eukaryota</taxon>
        <taxon>Metazoa</taxon>
        <taxon>Chordata</taxon>
        <taxon>Craniata</taxon>
        <taxon>Vertebrata</taxon>
        <taxon>Cyclostomata</taxon>
        <taxon>Myxini</taxon>
        <taxon>Myxiniformes</taxon>
        <taxon>Myxinidae</taxon>
        <taxon>Eptatretinae</taxon>
        <taxon>Eptatretus</taxon>
    </lineage>
</organism>
<dbReference type="SMART" id="SM00295">
    <property type="entry name" value="B41"/>
    <property type="match status" value="1"/>
</dbReference>
<dbReference type="GO" id="GO:0005198">
    <property type="term" value="F:structural molecule activity"/>
    <property type="evidence" value="ECO:0007669"/>
    <property type="project" value="InterPro"/>
</dbReference>
<feature type="compositionally biased region" description="Basic and acidic residues" evidence="6">
    <location>
        <begin position="139"/>
        <end position="150"/>
    </location>
</feature>
<evidence type="ECO:0000313" key="9">
    <source>
        <dbReference type="Ensembl" id="ENSEBUP00000027679.1"/>
    </source>
</evidence>
<feature type="region of interest" description="Disordered" evidence="6">
    <location>
        <begin position="836"/>
        <end position="867"/>
    </location>
</feature>
<evidence type="ECO:0000256" key="2">
    <source>
        <dbReference type="ARBA" id="ARBA00022490"/>
    </source>
</evidence>
<dbReference type="InterPro" id="IPR014847">
    <property type="entry name" value="FA"/>
</dbReference>
<dbReference type="GO" id="GO:0031032">
    <property type="term" value="P:actomyosin structure organization"/>
    <property type="evidence" value="ECO:0007669"/>
    <property type="project" value="TreeGrafter"/>
</dbReference>
<dbReference type="SMART" id="SM01196">
    <property type="entry name" value="FERM_C"/>
    <property type="match status" value="1"/>
</dbReference>
<feature type="compositionally biased region" description="Basic and acidic residues" evidence="6">
    <location>
        <begin position="292"/>
        <end position="313"/>
    </location>
</feature>
<dbReference type="SUPFAM" id="SSF47031">
    <property type="entry name" value="Second domain of FERM"/>
    <property type="match status" value="1"/>
</dbReference>
<dbReference type="InterPro" id="IPR035963">
    <property type="entry name" value="FERM_2"/>
</dbReference>
<dbReference type="InterPro" id="IPR019748">
    <property type="entry name" value="FERM_central"/>
</dbReference>
<dbReference type="InterPro" id="IPR011993">
    <property type="entry name" value="PH-like_dom_sf"/>
</dbReference>
<dbReference type="Gene3D" id="3.10.20.90">
    <property type="entry name" value="Phosphatidylinositol 3-kinase Catalytic Subunit, Chain A, domain 1"/>
    <property type="match status" value="1"/>
</dbReference>
<feature type="region of interest" description="Disordered" evidence="6">
    <location>
        <begin position="53"/>
        <end position="363"/>
    </location>
</feature>
<dbReference type="GO" id="GO:0030866">
    <property type="term" value="P:cortical actin cytoskeleton organization"/>
    <property type="evidence" value="ECO:0007669"/>
    <property type="project" value="InterPro"/>
</dbReference>
<keyword evidence="7" id="KW-0812">Transmembrane</keyword>
<evidence type="ECO:0000256" key="3">
    <source>
        <dbReference type="ARBA" id="ARBA00022553"/>
    </source>
</evidence>
<dbReference type="PROSITE" id="PS00661">
    <property type="entry name" value="FERM_2"/>
    <property type="match status" value="1"/>
</dbReference>
<dbReference type="InterPro" id="IPR014352">
    <property type="entry name" value="FERM/acyl-CoA-bd_prot_sf"/>
</dbReference>
<feature type="transmembrane region" description="Helical" evidence="7">
    <location>
        <begin position="7"/>
        <end position="26"/>
    </location>
</feature>
<dbReference type="PROSITE" id="PS50057">
    <property type="entry name" value="FERM_3"/>
    <property type="match status" value="1"/>
</dbReference>
<dbReference type="InterPro" id="IPR018980">
    <property type="entry name" value="FERM_PH-like_C"/>
</dbReference>
<keyword evidence="5" id="KW-0206">Cytoskeleton</keyword>
<dbReference type="Gene3D" id="1.20.80.10">
    <property type="match status" value="1"/>
</dbReference>
<keyword evidence="3" id="KW-0597">Phosphoprotein</keyword>
<dbReference type="AlphaFoldDB" id="A0A8C4RBH3"/>
<dbReference type="FunFam" id="1.20.80.10:FF:000001">
    <property type="entry name" value="Erythrocyte membrane protein band 4.1"/>
    <property type="match status" value="1"/>
</dbReference>
<sequence>MEKCVNGYFFAYFICYLAYFLFFVLLSDASCVFQLATMTSEITEKDKVIQDGSNAEGTVVKDADTSESKASPGTLTETGRSTGTTGRGLSRLLPSWMRRSKHSSKPETVPLTKEQPGSTEDVAEDAVLLKTDGPDDVSAGEKAEKEKCARVDLPGAAPVKSKVEEPPTMGGEGSEQDSKDTEKTASHSSETRIQKRGSWREYKLWGRKTKEKDKEKNEDKEETTEEKPALEAKMDVQEVGKEEKRAQGLDLRKLIDDDLIEIIDDVSDSEEKPGEQERDEDKGIKDQVNPTGEKEASEHAKEETEQPAEKEQAGDATSGQGVEAREPTPAETPKGKQDEGSTAEQKKEGKEKQMPGRVARSVSRRSRHVSCKVALLDGTSFECLLEKNACGQALFDLVCQHVNILEKDYFGLLHKDEAGHKNWLDPAKEVKKQLLNPPWLFSFNVKFYPLDPAQLTENLTRYLLCLQLRDDVTRGRLPCSFVTLALLASYTLQAELGDWSPQEFEGNYATAFRLAPNQTHELEERAMELHRTHRGQKPAEADFHFLENAKKLSMYGVDLHHAKDSEGTDIMLGVCANGLLVYRDRLRINRFAWPKILKISYRRSHFYIKIRPGEFEHVESTIGFKLPSHRAAKRLWKVCVEHHTFFRMVEPEKIPRGRLLSLGSRFRFSGRTQAQTREASARIDRPAPLVRRASARVQPSMAGSTVRTYTAMSSDGGAATASRAFNTARAAQAPAMPTSDGEDDVFLTPPLPRRSGPGEGKATSEDQTDSSKTDSSSSDSESGAEHEPPRVQMRNIEGENIYIRHSKLMLEGLDKTDEDMARRKDSLSQLKRSFMEDTLPPRPNEWDKRLSVGSPGRPSPRISMHGSPLQSPLNFSFREAPEGAGQSGNGEAMTTEALTVTYQAPQADSEDGEPDVLMSAQTITSESVSSTTTTHITKTVKGGFSETRIQKKIVISGDSDTDHDQALVQALHEATVQHPGMAITRVVVHKETDVPASD</sequence>
<keyword evidence="2" id="KW-0963">Cytoplasm</keyword>
<dbReference type="Pfam" id="PF09380">
    <property type="entry name" value="FERM_C"/>
    <property type="match status" value="1"/>
</dbReference>
<dbReference type="PRINTS" id="PR00661">
    <property type="entry name" value="ERMFAMILY"/>
</dbReference>
<dbReference type="InterPro" id="IPR029071">
    <property type="entry name" value="Ubiquitin-like_domsf"/>
</dbReference>
<dbReference type="CDD" id="cd13184">
    <property type="entry name" value="FERM_C_4_1_family"/>
    <property type="match status" value="1"/>
</dbReference>
<reference evidence="9" key="2">
    <citation type="submission" date="2025-09" db="UniProtKB">
        <authorList>
            <consortium name="Ensembl"/>
        </authorList>
    </citation>
    <scope>IDENTIFICATION</scope>
</reference>
<dbReference type="InterPro" id="IPR019749">
    <property type="entry name" value="Band_41_domain"/>
</dbReference>
<dbReference type="Ensembl" id="ENSEBUT00000028255.1">
    <property type="protein sequence ID" value="ENSEBUP00000027679.1"/>
    <property type="gene ID" value="ENSEBUG00000016939.1"/>
</dbReference>
<protein>
    <submittedName>
        <fullName evidence="9">Erythrocyte membrane protein band 4.1 like 2</fullName>
    </submittedName>
</protein>
<dbReference type="Pfam" id="PF08736">
    <property type="entry name" value="FA"/>
    <property type="match status" value="1"/>
</dbReference>
<proteinExistence type="predicted"/>
<keyword evidence="7" id="KW-0472">Membrane</keyword>
<dbReference type="GO" id="GO:0003779">
    <property type="term" value="F:actin binding"/>
    <property type="evidence" value="ECO:0007669"/>
    <property type="project" value="UniProtKB-KW"/>
</dbReference>
<feature type="compositionally biased region" description="Low complexity" evidence="6">
    <location>
        <begin position="73"/>
        <end position="93"/>
    </location>
</feature>
<keyword evidence="4" id="KW-0009">Actin-binding</keyword>
<feature type="compositionally biased region" description="Acidic residues" evidence="6">
    <location>
        <begin position="257"/>
        <end position="268"/>
    </location>
</feature>
<dbReference type="InterPro" id="IPR000798">
    <property type="entry name" value="Ez/rad/moesin-like"/>
</dbReference>
<dbReference type="InterPro" id="IPR007477">
    <property type="entry name" value="SAB_dom"/>
</dbReference>
<comment type="subcellular location">
    <subcellularLocation>
        <location evidence="1">Cytoplasm</location>
        <location evidence="1">Cytoskeleton</location>
    </subcellularLocation>
</comment>
<dbReference type="PROSITE" id="PS00660">
    <property type="entry name" value="FERM_1"/>
    <property type="match status" value="1"/>
</dbReference>
<dbReference type="Pfam" id="PF05902">
    <property type="entry name" value="4_1_CTD"/>
    <property type="match status" value="1"/>
</dbReference>
<dbReference type="Pfam" id="PF04382">
    <property type="entry name" value="SAB"/>
    <property type="match status" value="1"/>
</dbReference>
<dbReference type="SMART" id="SM01195">
    <property type="entry name" value="FA"/>
    <property type="match status" value="1"/>
</dbReference>
<keyword evidence="7" id="KW-1133">Transmembrane helix</keyword>
<reference evidence="9" key="1">
    <citation type="submission" date="2025-08" db="UniProtKB">
        <authorList>
            <consortium name="Ensembl"/>
        </authorList>
    </citation>
    <scope>IDENTIFICATION</scope>
</reference>
<dbReference type="Pfam" id="PF09379">
    <property type="entry name" value="FERM_N"/>
    <property type="match status" value="1"/>
</dbReference>
<feature type="compositionally biased region" description="Basic and acidic residues" evidence="6">
    <location>
        <begin position="269"/>
        <end position="285"/>
    </location>
</feature>
<dbReference type="PRINTS" id="PR00935">
    <property type="entry name" value="BAND41"/>
</dbReference>
<dbReference type="Pfam" id="PF00373">
    <property type="entry name" value="FERM_M"/>
    <property type="match status" value="1"/>
</dbReference>
<dbReference type="GeneTree" id="ENSGT00940000155617"/>
<name>A0A8C4RBH3_EPTBU</name>
<accession>A0A8C4RBH3</accession>
<dbReference type="InterPro" id="IPR000299">
    <property type="entry name" value="FERM_domain"/>
</dbReference>
<dbReference type="GO" id="GO:0005856">
    <property type="term" value="C:cytoskeleton"/>
    <property type="evidence" value="ECO:0007669"/>
    <property type="project" value="UniProtKB-SubCell"/>
</dbReference>
<evidence type="ECO:0000256" key="5">
    <source>
        <dbReference type="ARBA" id="ARBA00023212"/>
    </source>
</evidence>
<dbReference type="FunFam" id="2.30.29.30:FF:000001">
    <property type="entry name" value="Erythrocyte membrane protein band 4.1"/>
    <property type="match status" value="1"/>
</dbReference>
<evidence type="ECO:0000256" key="6">
    <source>
        <dbReference type="SAM" id="MobiDB-lite"/>
    </source>
</evidence>
<evidence type="ECO:0000313" key="10">
    <source>
        <dbReference type="Proteomes" id="UP000694388"/>
    </source>
</evidence>
<dbReference type="PANTHER" id="PTHR23280">
    <property type="entry name" value="4.1 G PROTEIN"/>
    <property type="match status" value="1"/>
</dbReference>
<dbReference type="PANTHER" id="PTHR23280:SF21">
    <property type="entry name" value="PROTEIN 4.1 HOMOLOG"/>
    <property type="match status" value="1"/>
</dbReference>
<dbReference type="InterPro" id="IPR018979">
    <property type="entry name" value="FERM_N"/>
</dbReference>
<evidence type="ECO:0000256" key="1">
    <source>
        <dbReference type="ARBA" id="ARBA00004245"/>
    </source>
</evidence>
<dbReference type="InterPro" id="IPR008379">
    <property type="entry name" value="Band_4.1_C"/>
</dbReference>